<organism evidence="3 4">
    <name type="scientific">Francisella frigiditurris</name>
    <dbReference type="NCBI Taxonomy" id="1542390"/>
    <lineage>
        <taxon>Bacteria</taxon>
        <taxon>Pseudomonadati</taxon>
        <taxon>Pseudomonadota</taxon>
        <taxon>Gammaproteobacteria</taxon>
        <taxon>Thiotrichales</taxon>
        <taxon>Francisellaceae</taxon>
        <taxon>Francisella</taxon>
    </lineage>
</organism>
<keyword evidence="4" id="KW-1185">Reference proteome</keyword>
<dbReference type="SUPFAM" id="SSF159594">
    <property type="entry name" value="XCC0632-like"/>
    <property type="match status" value="1"/>
</dbReference>
<dbReference type="Proteomes" id="UP000182521">
    <property type="component" value="Chromosome"/>
</dbReference>
<reference evidence="4" key="1">
    <citation type="submission" date="2014-10" db="EMBL/GenBank/DDBJ databases">
        <authorList>
            <person name="Kuske C.R."/>
            <person name="Challacombe J.F."/>
            <person name="Daligault H.E."/>
            <person name="Davenport K.W."/>
            <person name="Johnson S.L."/>
            <person name="Siddaramappa S."/>
            <person name="Petersen J.M."/>
        </authorList>
    </citation>
    <scope>NUCLEOTIDE SEQUENCE [LARGE SCALE GENOMIC DNA]</scope>
    <source>
        <strain evidence="4">CA97-1460</strain>
    </source>
</reference>
<evidence type="ECO:0000313" key="4">
    <source>
        <dbReference type="Proteomes" id="UP000182521"/>
    </source>
</evidence>
<name>A0A1J0KTK0_9GAMM</name>
<sequence length="239" mass="27077">MKKYILLSIAILTIPFKAFAFSIFDGPITVPTEKAYVLHQHRGDSGLPNIGEADVNTTLLVYSIQAQAVKSTDMFYIKDNQIHQFENSAWAVPISKMLTVALFEYILNTNAVTRLAFQDINIRQDFTLSGTTPYGPILNLDTHKFYFYITFYLTNEKTKKTLIKTIKFEKSDIGDNITADQYVDLTNIAINDIFAQLRPWLIEHLKIEKNKKAPPSLLSSLKITSNKSNNSSKDTSPDN</sequence>
<dbReference type="EMBL" id="CP009654">
    <property type="protein sequence ID" value="APC97093.1"/>
    <property type="molecule type" value="Genomic_DNA"/>
</dbReference>
<evidence type="ECO:0008006" key="5">
    <source>
        <dbReference type="Google" id="ProtNLM"/>
    </source>
</evidence>
<accession>A0A1J0KTK0</accession>
<feature type="region of interest" description="Disordered" evidence="1">
    <location>
        <begin position="218"/>
        <end position="239"/>
    </location>
</feature>
<evidence type="ECO:0000313" key="3">
    <source>
        <dbReference type="EMBL" id="APC97093.1"/>
    </source>
</evidence>
<dbReference type="OrthoDB" id="5605187at2"/>
<keyword evidence="2" id="KW-0732">Signal</keyword>
<feature type="chain" id="PRO_5009613976" description="ABC-type transport auxiliary lipoprotein component domain-containing protein" evidence="2">
    <location>
        <begin position="21"/>
        <end position="239"/>
    </location>
</feature>
<proteinExistence type="predicted"/>
<evidence type="ECO:0000256" key="2">
    <source>
        <dbReference type="SAM" id="SignalP"/>
    </source>
</evidence>
<dbReference type="AlphaFoldDB" id="A0A1J0KTK0"/>
<dbReference type="RefSeq" id="WP_071664474.1">
    <property type="nucleotide sequence ID" value="NZ_CP009654.1"/>
</dbReference>
<protein>
    <recommendedName>
        <fullName evidence="5">ABC-type transport auxiliary lipoprotein component domain-containing protein</fullName>
    </recommendedName>
</protein>
<dbReference type="KEGG" id="frc:KX01_1597"/>
<feature type="signal peptide" evidence="2">
    <location>
        <begin position="1"/>
        <end position="20"/>
    </location>
</feature>
<evidence type="ECO:0000256" key="1">
    <source>
        <dbReference type="SAM" id="MobiDB-lite"/>
    </source>
</evidence>
<gene>
    <name evidence="3" type="ORF">KX01_1597</name>
</gene>
<dbReference type="STRING" id="1542390.KX01_1597"/>